<evidence type="ECO:0008006" key="4">
    <source>
        <dbReference type="Google" id="ProtNLM"/>
    </source>
</evidence>
<feature type="compositionally biased region" description="Basic and acidic residues" evidence="1">
    <location>
        <begin position="112"/>
        <end position="122"/>
    </location>
</feature>
<sequence length="183" mass="20808">MTDKINYENNPLHGLSLQDMLTQVVDQYGFELLDAYLNIHCFKNRPTIESSLKFLKKTEWARHKLEVFYLYTFKSLPRPSSEQFALPPRDRIVPDHHKIGEPKALSFEDAEEQRKKREEKAQSHQKNGGFRQGGKGSGKGYSGARGASYGSRDGDKKRGKSSSRGETSASASKASDDPWINWR</sequence>
<dbReference type="EMBL" id="BAABJZ010000023">
    <property type="protein sequence ID" value="GAA4882693.1"/>
    <property type="molecule type" value="Genomic_DNA"/>
</dbReference>
<comment type="caution">
    <text evidence="2">The sequence shown here is derived from an EMBL/GenBank/DDBJ whole genome shotgun (WGS) entry which is preliminary data.</text>
</comment>
<accession>A0ABP9EPT7</accession>
<reference evidence="3" key="1">
    <citation type="journal article" date="2019" name="Int. J. Syst. Evol. Microbiol.">
        <title>The Global Catalogue of Microorganisms (GCM) 10K type strain sequencing project: providing services to taxonomists for standard genome sequencing and annotation.</title>
        <authorList>
            <consortium name="The Broad Institute Genomics Platform"/>
            <consortium name="The Broad Institute Genome Sequencing Center for Infectious Disease"/>
            <person name="Wu L."/>
            <person name="Ma J."/>
        </authorList>
    </citation>
    <scope>NUCLEOTIDE SEQUENCE [LARGE SCALE GENOMIC DNA]</scope>
    <source>
        <strain evidence="3">JCM 18401</strain>
    </source>
</reference>
<gene>
    <name evidence="2" type="ORF">GCM10023333_16180</name>
</gene>
<feature type="region of interest" description="Disordered" evidence="1">
    <location>
        <begin position="79"/>
        <end position="183"/>
    </location>
</feature>
<keyword evidence="3" id="KW-1185">Reference proteome</keyword>
<dbReference type="InterPro" id="IPR036361">
    <property type="entry name" value="SAP_dom_sf"/>
</dbReference>
<feature type="compositionally biased region" description="Gly residues" evidence="1">
    <location>
        <begin position="130"/>
        <end position="143"/>
    </location>
</feature>
<dbReference type="Proteomes" id="UP001499988">
    <property type="component" value="Unassembled WGS sequence"/>
</dbReference>
<organism evidence="2 3">
    <name type="scientific">Ferrimonas pelagia</name>
    <dbReference type="NCBI Taxonomy" id="1177826"/>
    <lineage>
        <taxon>Bacteria</taxon>
        <taxon>Pseudomonadati</taxon>
        <taxon>Pseudomonadota</taxon>
        <taxon>Gammaproteobacteria</taxon>
        <taxon>Alteromonadales</taxon>
        <taxon>Ferrimonadaceae</taxon>
        <taxon>Ferrimonas</taxon>
    </lineage>
</organism>
<evidence type="ECO:0000313" key="3">
    <source>
        <dbReference type="Proteomes" id="UP001499988"/>
    </source>
</evidence>
<evidence type="ECO:0000256" key="1">
    <source>
        <dbReference type="SAM" id="MobiDB-lite"/>
    </source>
</evidence>
<dbReference type="Gene3D" id="1.10.720.30">
    <property type="entry name" value="SAP domain"/>
    <property type="match status" value="1"/>
</dbReference>
<proteinExistence type="predicted"/>
<protein>
    <recommendedName>
        <fullName evidence="4">DUF2132 domain-containing protein</fullName>
    </recommendedName>
</protein>
<feature type="compositionally biased region" description="Basic and acidic residues" evidence="1">
    <location>
        <begin position="88"/>
        <end position="101"/>
    </location>
</feature>
<dbReference type="InterPro" id="IPR018668">
    <property type="entry name" value="DNA-binding_VF530-like"/>
</dbReference>
<feature type="compositionally biased region" description="Low complexity" evidence="1">
    <location>
        <begin position="162"/>
        <end position="173"/>
    </location>
</feature>
<name>A0ABP9EPT7_9GAMM</name>
<dbReference type="Pfam" id="PF09905">
    <property type="entry name" value="VF530"/>
    <property type="match status" value="1"/>
</dbReference>
<evidence type="ECO:0000313" key="2">
    <source>
        <dbReference type="EMBL" id="GAA4882693.1"/>
    </source>
</evidence>